<proteinExistence type="predicted"/>
<dbReference type="EMBL" id="MT142337">
    <property type="protein sequence ID" value="QJA78444.1"/>
    <property type="molecule type" value="Genomic_DNA"/>
</dbReference>
<dbReference type="AlphaFoldDB" id="A0A6M3L359"/>
<protein>
    <submittedName>
        <fullName evidence="2">Uncharacterized protein</fullName>
    </submittedName>
</protein>
<evidence type="ECO:0000313" key="2">
    <source>
        <dbReference type="EMBL" id="QJA88830.1"/>
    </source>
</evidence>
<accession>A0A6M3L359</accession>
<organism evidence="2">
    <name type="scientific">viral metagenome</name>
    <dbReference type="NCBI Taxonomy" id="1070528"/>
    <lineage>
        <taxon>unclassified sequences</taxon>
        <taxon>metagenomes</taxon>
        <taxon>organismal metagenomes</taxon>
    </lineage>
</organism>
<gene>
    <name evidence="1" type="ORF">MM415A01070_0011</name>
    <name evidence="2" type="ORF">MM415B02680_0009</name>
</gene>
<name>A0A6M3L359_9ZZZZ</name>
<sequence length="199" mass="22598">MTKKWQREERIQFDHTEYQMILDAYADGNQHVNIRQFIKDMVIWALGNNTEYSASTEGSRSRLIYQLESQDESLMRLAILAIKGREEASTEFLAACSEFGVDPETYLGVVESAERQGISMPSPNSDVAKCTGWLRTVLADRQYTDSKSLIDLASRAGFPYMCFYRACKLLGVSRRRRGMAHQVALNPQEEPMPSITPIS</sequence>
<evidence type="ECO:0000313" key="1">
    <source>
        <dbReference type="EMBL" id="QJA78444.1"/>
    </source>
</evidence>
<dbReference type="EMBL" id="MT142806">
    <property type="protein sequence ID" value="QJA88830.1"/>
    <property type="molecule type" value="Genomic_DNA"/>
</dbReference>
<reference evidence="2" key="1">
    <citation type="submission" date="2020-03" db="EMBL/GenBank/DDBJ databases">
        <title>The deep terrestrial virosphere.</title>
        <authorList>
            <person name="Holmfeldt K."/>
            <person name="Nilsson E."/>
            <person name="Simone D."/>
            <person name="Lopez-Fernandez M."/>
            <person name="Wu X."/>
            <person name="de Brujin I."/>
            <person name="Lundin D."/>
            <person name="Andersson A."/>
            <person name="Bertilsson S."/>
            <person name="Dopson M."/>
        </authorList>
    </citation>
    <scope>NUCLEOTIDE SEQUENCE</scope>
    <source>
        <strain evidence="1">MM415A01070</strain>
        <strain evidence="2">MM415B02680</strain>
    </source>
</reference>